<reference evidence="2 3" key="1">
    <citation type="journal article" date="2013" name="Genome Announc.">
        <title>Draft genome sequences for three mercury-methylating, sulfate-reducing bacteria.</title>
        <authorList>
            <person name="Brown S.D."/>
            <person name="Hurt R.A.Jr."/>
            <person name="Gilmour C.C."/>
            <person name="Elias D.A."/>
        </authorList>
    </citation>
    <scope>NUCLEOTIDE SEQUENCE [LARGE SCALE GENOMIC DNA]</scope>
    <source>
        <strain evidence="2 3">DSM 2059</strain>
    </source>
</reference>
<accession>S7TME3</accession>
<evidence type="ECO:0000313" key="2">
    <source>
        <dbReference type="EMBL" id="EPR37885.1"/>
    </source>
</evidence>
<name>S7TME3_DESML</name>
<comment type="caution">
    <text evidence="2">The sequence shown here is derived from an EMBL/GenBank/DDBJ whole genome shotgun (WGS) entry which is preliminary data.</text>
</comment>
<sequence length="186" mass="21303">MEDAAKIHFKEFKAISRSILAYTDLKLLINHIAERICSTLKVKGCSVMLYDEREGQLFRVASCGISETYLDKGPIFIDDKYCAFSARAPVFIEDFQNDPRVQYPEDARKEGITSMLSVPIHYRKSPVGLIRIYHDSVWRPNDDDLDSFALLADYLGVVIENNGLRNFLEKVKYAMESLPLRMLEGL</sequence>
<evidence type="ECO:0000259" key="1">
    <source>
        <dbReference type="SMART" id="SM00065"/>
    </source>
</evidence>
<dbReference type="OrthoDB" id="5419660at2"/>
<keyword evidence="3" id="KW-1185">Reference proteome</keyword>
<organism evidence="2 3">
    <name type="scientific">Desulfococcus multivorans DSM 2059</name>
    <dbReference type="NCBI Taxonomy" id="1121405"/>
    <lineage>
        <taxon>Bacteria</taxon>
        <taxon>Pseudomonadati</taxon>
        <taxon>Thermodesulfobacteriota</taxon>
        <taxon>Desulfobacteria</taxon>
        <taxon>Desulfobacterales</taxon>
        <taxon>Desulfococcaceae</taxon>
        <taxon>Desulfococcus</taxon>
    </lineage>
</organism>
<dbReference type="InterPro" id="IPR029016">
    <property type="entry name" value="GAF-like_dom_sf"/>
</dbReference>
<dbReference type="SUPFAM" id="SSF55781">
    <property type="entry name" value="GAF domain-like"/>
    <property type="match status" value="1"/>
</dbReference>
<gene>
    <name evidence="2" type="ORF">dsmv_2925</name>
</gene>
<dbReference type="EMBL" id="ATHJ01000096">
    <property type="protein sequence ID" value="EPR37885.1"/>
    <property type="molecule type" value="Genomic_DNA"/>
</dbReference>
<dbReference type="InterPro" id="IPR003018">
    <property type="entry name" value="GAF"/>
</dbReference>
<proteinExistence type="predicted"/>
<protein>
    <submittedName>
        <fullName evidence="2">Putative GAF sensor protein</fullName>
    </submittedName>
</protein>
<dbReference type="SMART" id="SM00065">
    <property type="entry name" value="GAF"/>
    <property type="match status" value="1"/>
</dbReference>
<dbReference type="STRING" id="897.B2D07_14270"/>
<dbReference type="Pfam" id="PF01590">
    <property type="entry name" value="GAF"/>
    <property type="match status" value="1"/>
</dbReference>
<dbReference type="Gene3D" id="3.30.450.40">
    <property type="match status" value="1"/>
</dbReference>
<dbReference type="AlphaFoldDB" id="S7TME3"/>
<dbReference type="RefSeq" id="WP_020877992.1">
    <property type="nucleotide sequence ID" value="NZ_ATHJ01000096.1"/>
</dbReference>
<dbReference type="Proteomes" id="UP000014977">
    <property type="component" value="Unassembled WGS sequence"/>
</dbReference>
<feature type="domain" description="GAF" evidence="1">
    <location>
        <begin position="24"/>
        <end position="169"/>
    </location>
</feature>
<dbReference type="eggNOG" id="COG3605">
    <property type="taxonomic scope" value="Bacteria"/>
</dbReference>
<evidence type="ECO:0000313" key="3">
    <source>
        <dbReference type="Proteomes" id="UP000014977"/>
    </source>
</evidence>